<gene>
    <name evidence="2" type="ORF">AK830_g8645</name>
</gene>
<name>A0A0P7BAV0_9HYPO</name>
<dbReference type="AlphaFoldDB" id="A0A0P7BAV0"/>
<comment type="caution">
    <text evidence="2">The sequence shown here is derived from an EMBL/GenBank/DDBJ whole genome shotgun (WGS) entry which is preliminary data.</text>
</comment>
<dbReference type="EMBL" id="LKCW01000149">
    <property type="protein sequence ID" value="KPM37909.1"/>
    <property type="molecule type" value="Genomic_DNA"/>
</dbReference>
<evidence type="ECO:0000313" key="2">
    <source>
        <dbReference type="EMBL" id="KPM37909.1"/>
    </source>
</evidence>
<organism evidence="2 3">
    <name type="scientific">Neonectria ditissima</name>
    <dbReference type="NCBI Taxonomy" id="78410"/>
    <lineage>
        <taxon>Eukaryota</taxon>
        <taxon>Fungi</taxon>
        <taxon>Dikarya</taxon>
        <taxon>Ascomycota</taxon>
        <taxon>Pezizomycotina</taxon>
        <taxon>Sordariomycetes</taxon>
        <taxon>Hypocreomycetidae</taxon>
        <taxon>Hypocreales</taxon>
        <taxon>Nectriaceae</taxon>
        <taxon>Neonectria</taxon>
    </lineage>
</organism>
<proteinExistence type="predicted"/>
<dbReference type="Proteomes" id="UP000050424">
    <property type="component" value="Unassembled WGS sequence"/>
</dbReference>
<evidence type="ECO:0000313" key="3">
    <source>
        <dbReference type="Proteomes" id="UP000050424"/>
    </source>
</evidence>
<protein>
    <submittedName>
        <fullName evidence="2">Uncharacterized protein</fullName>
    </submittedName>
</protein>
<evidence type="ECO:0000256" key="1">
    <source>
        <dbReference type="SAM" id="MobiDB-lite"/>
    </source>
</evidence>
<reference evidence="2 3" key="1">
    <citation type="submission" date="2015-09" db="EMBL/GenBank/DDBJ databases">
        <title>Draft genome of a European isolate of the apple canker pathogen Neonectria ditissima.</title>
        <authorList>
            <person name="Gomez-Cortecero A."/>
            <person name="Harrison R.J."/>
            <person name="Armitage A.D."/>
        </authorList>
    </citation>
    <scope>NUCLEOTIDE SEQUENCE [LARGE SCALE GENOMIC DNA]</scope>
    <source>
        <strain evidence="2 3">R09/05</strain>
    </source>
</reference>
<accession>A0A0P7BAV0</accession>
<keyword evidence="3" id="KW-1185">Reference proteome</keyword>
<dbReference type="OrthoDB" id="5150262at2759"/>
<sequence>MSPSTINNTPVDSNSAMGTRSPFDQVAGSTRCAKEGCNSWAEANSRFCTSHQG</sequence>
<feature type="compositionally biased region" description="Polar residues" evidence="1">
    <location>
        <begin position="1"/>
        <end position="18"/>
    </location>
</feature>
<feature type="region of interest" description="Disordered" evidence="1">
    <location>
        <begin position="1"/>
        <end position="28"/>
    </location>
</feature>